<keyword evidence="3" id="KW-1185">Reference proteome</keyword>
<evidence type="ECO:0000313" key="3">
    <source>
        <dbReference type="Proteomes" id="UP001447188"/>
    </source>
</evidence>
<evidence type="ECO:0000313" key="2">
    <source>
        <dbReference type="EMBL" id="KAL0630768.1"/>
    </source>
</evidence>
<accession>A0ABR3G4H2</accession>
<dbReference type="Proteomes" id="UP001447188">
    <property type="component" value="Unassembled WGS sequence"/>
</dbReference>
<name>A0ABR3G4H2_9PEZI</name>
<feature type="region of interest" description="Disordered" evidence="1">
    <location>
        <begin position="1"/>
        <end position="21"/>
    </location>
</feature>
<dbReference type="EMBL" id="JBBBZM010000388">
    <property type="protein sequence ID" value="KAL0630768.1"/>
    <property type="molecule type" value="Genomic_DNA"/>
</dbReference>
<protein>
    <submittedName>
        <fullName evidence="2">Uncharacterized protein</fullName>
    </submittedName>
</protein>
<comment type="caution">
    <text evidence="2">The sequence shown here is derived from an EMBL/GenBank/DDBJ whole genome shotgun (WGS) entry which is preliminary data.</text>
</comment>
<organism evidence="2 3">
    <name type="scientific">Discina gigas</name>
    <dbReference type="NCBI Taxonomy" id="1032678"/>
    <lineage>
        <taxon>Eukaryota</taxon>
        <taxon>Fungi</taxon>
        <taxon>Dikarya</taxon>
        <taxon>Ascomycota</taxon>
        <taxon>Pezizomycotina</taxon>
        <taxon>Pezizomycetes</taxon>
        <taxon>Pezizales</taxon>
        <taxon>Discinaceae</taxon>
        <taxon>Discina</taxon>
    </lineage>
</organism>
<feature type="compositionally biased region" description="Basic and acidic residues" evidence="1">
    <location>
        <begin position="135"/>
        <end position="150"/>
    </location>
</feature>
<gene>
    <name evidence="2" type="ORF">Q9L58_010383</name>
</gene>
<feature type="region of interest" description="Disordered" evidence="1">
    <location>
        <begin position="128"/>
        <end position="150"/>
    </location>
</feature>
<proteinExistence type="predicted"/>
<reference evidence="2 3" key="1">
    <citation type="submission" date="2024-02" db="EMBL/GenBank/DDBJ databases">
        <title>Discinaceae phylogenomics.</title>
        <authorList>
            <person name="Dirks A.C."/>
            <person name="James T.Y."/>
        </authorList>
    </citation>
    <scope>NUCLEOTIDE SEQUENCE [LARGE SCALE GENOMIC DNA]</scope>
    <source>
        <strain evidence="2 3">ACD0624</strain>
    </source>
</reference>
<sequence>MFRGVDATTQLKPAALDPEPDNPDNIMNILENRNSVFPDDPRKVAQYQVIVEFPGGMQHVSVPILQEDGEFKRMRPGHVLTLRTADARALPLPHPLLLQLHAVCSRMVIMRAAAGHPVLSDDALQVTEEDTDEQEKEHYGQFGGKDETRDPAIVILEHDQRKHEQQQLLQKIYGGR</sequence>
<evidence type="ECO:0000256" key="1">
    <source>
        <dbReference type="SAM" id="MobiDB-lite"/>
    </source>
</evidence>